<comment type="caution">
    <text evidence="2">The sequence shown here is derived from an EMBL/GenBank/DDBJ whole genome shotgun (WGS) entry which is preliminary data.</text>
</comment>
<dbReference type="AlphaFoldDB" id="A0A4Q8ARG9"/>
<dbReference type="Gene3D" id="2.70.70.10">
    <property type="entry name" value="Glucose Permease (Domain IIA)"/>
    <property type="match status" value="1"/>
</dbReference>
<evidence type="ECO:0000259" key="1">
    <source>
        <dbReference type="Pfam" id="PF01551"/>
    </source>
</evidence>
<sequence>MSGQTERTGRHTLQIIKAARGGITGHFGDTDVPGANVKRHGGMDIGHGTKTAADLLVVAPAAGRVVFAGERGTYGLCMIFDHGDGWESLLAHLSEVTVHPGSEVAQGQAVAVMGDTGGDWPVHLHQELRLAGTQLDPEKYLTNTPVGGAGTPITTTARRDTMARPIRQGTPGQTYYNGWALIGELTFELNPSDEARANEWGRIWNGKSGQYDTVTSTEFHAALAGVNRRRAMIGQPALPLPR</sequence>
<evidence type="ECO:0000313" key="3">
    <source>
        <dbReference type="Proteomes" id="UP000291483"/>
    </source>
</evidence>
<proteinExistence type="predicted"/>
<reference evidence="2 3" key="1">
    <citation type="submission" date="2019-02" db="EMBL/GenBank/DDBJ databases">
        <title>Sequencing the genomes of 1000 actinobacteria strains.</title>
        <authorList>
            <person name="Klenk H.-P."/>
        </authorList>
    </citation>
    <scope>NUCLEOTIDE SEQUENCE [LARGE SCALE GENOMIC DNA]</scope>
    <source>
        <strain evidence="2 3">DSM 18319</strain>
    </source>
</reference>
<dbReference type="InterPro" id="IPR011055">
    <property type="entry name" value="Dup_hybrid_motif"/>
</dbReference>
<dbReference type="PANTHER" id="PTHR21666:SF270">
    <property type="entry name" value="MUREIN HYDROLASE ACTIVATOR ENVC"/>
    <property type="match status" value="1"/>
</dbReference>
<dbReference type="InterPro" id="IPR050570">
    <property type="entry name" value="Cell_wall_metabolism_enzyme"/>
</dbReference>
<keyword evidence="3" id="KW-1185">Reference proteome</keyword>
<gene>
    <name evidence="2" type="ORF">EV379_3109</name>
</gene>
<dbReference type="SUPFAM" id="SSF51261">
    <property type="entry name" value="Duplicated hybrid motif"/>
    <property type="match status" value="1"/>
</dbReference>
<dbReference type="GO" id="GO:0004222">
    <property type="term" value="F:metalloendopeptidase activity"/>
    <property type="evidence" value="ECO:0007669"/>
    <property type="project" value="TreeGrafter"/>
</dbReference>
<evidence type="ECO:0000313" key="2">
    <source>
        <dbReference type="EMBL" id="RZU66743.1"/>
    </source>
</evidence>
<protein>
    <submittedName>
        <fullName evidence="2">Peptidase M23-like protein</fullName>
    </submittedName>
</protein>
<dbReference type="OrthoDB" id="5119765at2"/>
<feature type="domain" description="M23ase beta-sheet core" evidence="1">
    <location>
        <begin position="39"/>
        <end position="137"/>
    </location>
</feature>
<dbReference type="CDD" id="cd12797">
    <property type="entry name" value="M23_peptidase"/>
    <property type="match status" value="1"/>
</dbReference>
<dbReference type="InterPro" id="IPR016047">
    <property type="entry name" value="M23ase_b-sheet_dom"/>
</dbReference>
<dbReference type="PANTHER" id="PTHR21666">
    <property type="entry name" value="PEPTIDASE-RELATED"/>
    <property type="match status" value="1"/>
</dbReference>
<organism evidence="2 3">
    <name type="scientific">Microterricola gilva</name>
    <dbReference type="NCBI Taxonomy" id="393267"/>
    <lineage>
        <taxon>Bacteria</taxon>
        <taxon>Bacillati</taxon>
        <taxon>Actinomycetota</taxon>
        <taxon>Actinomycetes</taxon>
        <taxon>Micrococcales</taxon>
        <taxon>Microbacteriaceae</taxon>
        <taxon>Microterricola</taxon>
    </lineage>
</organism>
<accession>A0A4Q8ARG9</accession>
<name>A0A4Q8ARG9_9MICO</name>
<dbReference type="RefSeq" id="WP_130506895.1">
    <property type="nucleotide sequence ID" value="NZ_SHLC01000001.1"/>
</dbReference>
<dbReference type="Proteomes" id="UP000291483">
    <property type="component" value="Unassembled WGS sequence"/>
</dbReference>
<dbReference type="Pfam" id="PF01551">
    <property type="entry name" value="Peptidase_M23"/>
    <property type="match status" value="1"/>
</dbReference>
<dbReference type="EMBL" id="SHLC01000001">
    <property type="protein sequence ID" value="RZU66743.1"/>
    <property type="molecule type" value="Genomic_DNA"/>
</dbReference>